<dbReference type="InterPro" id="IPR001633">
    <property type="entry name" value="EAL_dom"/>
</dbReference>
<dbReference type="CDD" id="cd01949">
    <property type="entry name" value="GGDEF"/>
    <property type="match status" value="1"/>
</dbReference>
<proteinExistence type="predicted"/>
<dbReference type="InterPro" id="IPR003018">
    <property type="entry name" value="GAF"/>
</dbReference>
<dbReference type="OrthoDB" id="9814202at2"/>
<dbReference type="NCBIfam" id="TIGR00229">
    <property type="entry name" value="sensory_box"/>
    <property type="match status" value="1"/>
</dbReference>
<protein>
    <submittedName>
        <fullName evidence="4">EAL domain-containing protein</fullName>
    </submittedName>
</protein>
<dbReference type="Pfam" id="PF00990">
    <property type="entry name" value="GGDEF"/>
    <property type="match status" value="1"/>
</dbReference>
<dbReference type="InterPro" id="IPR012226">
    <property type="entry name" value="Diguanyl_cyclase/Pdiesterase"/>
</dbReference>
<evidence type="ECO:0000259" key="2">
    <source>
        <dbReference type="PROSITE" id="PS50883"/>
    </source>
</evidence>
<dbReference type="PROSITE" id="PS50883">
    <property type="entry name" value="EAL"/>
    <property type="match status" value="1"/>
</dbReference>
<dbReference type="PANTHER" id="PTHR44757">
    <property type="entry name" value="DIGUANYLATE CYCLASE DGCP"/>
    <property type="match status" value="1"/>
</dbReference>
<dbReference type="InterPro" id="IPR013656">
    <property type="entry name" value="PAS_4"/>
</dbReference>
<sequence>MDTNVVEIAQTLGEAMADRRAVGMDELVLARALLDQIPDILFIKDQNSRFLLANRALCHAYGFADQGGIVGKSDFDLHPEPVARGFFAIEQQIMARGDAVTDLEESFPDSRGAWRWYLTTKLALRGRDRTVVGLIGIGRDITERKLAERYRFEQGAILEMVAKNEPLPAVLERLVLFTERQLEGIRGSILLMDRESGVLRAGAAPRLSPDYTAALDGLPVGPGVGSCGTAAFRRETVLVADIATDPLWAGFRDLAAAHGLRSCWSTPILSHDGSVLGTFATYSDRVRLPSAAETHFIDVTTRIAGIAIQRQASEDRIRFVAHHDDLTRLPNRTLLEGRLMAAIAAARPDAGEVAVAFIDLDDFKVINDGLGHSGGDEVLRVTAARMVEALEPQDSVIRLGGDEFVAILPHRPGGPPALERIACLNEAICRPVAIAGRDVRITCSMGIARFPRDGADPETLLTNADDAMYVAKEAGRNNRKLYDIGMNAEKRHRAMLNDLMHGAIDRGEMHLVYQPQVEVRTGRIFAAEALLRWNHPGLGLIPPSTFVPIAEASGLIGRIGDWVLETACRQNRAWQQAGGEAITVSVNVSARQFMERDWAQTVGRVLAATGLDARFLDLEVTESMLMRDVGRAVATMRELKALGAQLSIDDFGTGYSNLSALKRFPVGRLKIDQSFVRDLASDENDRAIACAVISLGRSLGLRIIAEGVETEEQVAFLTLHGCDEVQGYHFGRPMEARDLARLLGCRDGPGRLPDQDGAAAEAGAGLRRALGRDCALPMTP</sequence>
<dbReference type="PROSITE" id="PS50113">
    <property type="entry name" value="PAC"/>
    <property type="match status" value="1"/>
</dbReference>
<dbReference type="InterPro" id="IPR043128">
    <property type="entry name" value="Rev_trsase/Diguanyl_cyclase"/>
</dbReference>
<accession>A0A4Q2R7N1</accession>
<dbReference type="SUPFAM" id="SSF141868">
    <property type="entry name" value="EAL domain-like"/>
    <property type="match status" value="1"/>
</dbReference>
<feature type="domain" description="GGDEF" evidence="3">
    <location>
        <begin position="351"/>
        <end position="484"/>
    </location>
</feature>
<dbReference type="PROSITE" id="PS50887">
    <property type="entry name" value="GGDEF"/>
    <property type="match status" value="1"/>
</dbReference>
<evidence type="ECO:0000313" key="5">
    <source>
        <dbReference type="Proteomes" id="UP000289411"/>
    </source>
</evidence>
<organism evidence="4 5">
    <name type="scientific">Lichenibacterium ramalinae</name>
    <dbReference type="NCBI Taxonomy" id="2316527"/>
    <lineage>
        <taxon>Bacteria</taxon>
        <taxon>Pseudomonadati</taxon>
        <taxon>Pseudomonadota</taxon>
        <taxon>Alphaproteobacteria</taxon>
        <taxon>Hyphomicrobiales</taxon>
        <taxon>Lichenihabitantaceae</taxon>
        <taxon>Lichenibacterium</taxon>
    </lineage>
</organism>
<dbReference type="EMBL" id="QYBC01000018">
    <property type="protein sequence ID" value="RYB02661.1"/>
    <property type="molecule type" value="Genomic_DNA"/>
</dbReference>
<dbReference type="SUPFAM" id="SSF55781">
    <property type="entry name" value="GAF domain-like"/>
    <property type="match status" value="1"/>
</dbReference>
<reference evidence="4 5" key="2">
    <citation type="submission" date="2019-02" db="EMBL/GenBank/DDBJ databases">
        <title>'Lichenibacterium ramalinii' gen. nov. sp. nov., 'Lichenibacterium minor' gen. nov. sp. nov.</title>
        <authorList>
            <person name="Pankratov T."/>
        </authorList>
    </citation>
    <scope>NUCLEOTIDE SEQUENCE [LARGE SCALE GENOMIC DNA]</scope>
    <source>
        <strain evidence="4 5">RmlP001</strain>
    </source>
</reference>
<dbReference type="Gene3D" id="3.30.70.270">
    <property type="match status" value="1"/>
</dbReference>
<gene>
    <name evidence="4" type="ORF">D3272_19865</name>
</gene>
<dbReference type="SMART" id="SM00052">
    <property type="entry name" value="EAL"/>
    <property type="match status" value="1"/>
</dbReference>
<dbReference type="InterPro" id="IPR000160">
    <property type="entry name" value="GGDEF_dom"/>
</dbReference>
<dbReference type="SUPFAM" id="SSF55785">
    <property type="entry name" value="PYP-like sensor domain (PAS domain)"/>
    <property type="match status" value="1"/>
</dbReference>
<dbReference type="FunFam" id="3.20.20.450:FF:000001">
    <property type="entry name" value="Cyclic di-GMP phosphodiesterase yahA"/>
    <property type="match status" value="1"/>
</dbReference>
<feature type="domain" description="PAC" evidence="1">
    <location>
        <begin position="101"/>
        <end position="153"/>
    </location>
</feature>
<dbReference type="Gene3D" id="3.30.450.40">
    <property type="match status" value="1"/>
</dbReference>
<dbReference type="NCBIfam" id="TIGR00254">
    <property type="entry name" value="GGDEF"/>
    <property type="match status" value="1"/>
</dbReference>
<dbReference type="PANTHER" id="PTHR44757:SF2">
    <property type="entry name" value="BIOFILM ARCHITECTURE MAINTENANCE PROTEIN MBAA"/>
    <property type="match status" value="1"/>
</dbReference>
<dbReference type="SUPFAM" id="SSF55073">
    <property type="entry name" value="Nucleotide cyclase"/>
    <property type="match status" value="1"/>
</dbReference>
<dbReference type="InterPro" id="IPR029016">
    <property type="entry name" value="GAF-like_dom_sf"/>
</dbReference>
<comment type="caution">
    <text evidence="4">The sequence shown here is derived from an EMBL/GenBank/DDBJ whole genome shotgun (WGS) entry which is preliminary data.</text>
</comment>
<dbReference type="Pfam" id="PF00563">
    <property type="entry name" value="EAL"/>
    <property type="match status" value="1"/>
</dbReference>
<dbReference type="Pfam" id="PF08448">
    <property type="entry name" value="PAS_4"/>
    <property type="match status" value="1"/>
</dbReference>
<dbReference type="InterPro" id="IPR029787">
    <property type="entry name" value="Nucleotide_cyclase"/>
</dbReference>
<dbReference type="CDD" id="cd00130">
    <property type="entry name" value="PAS"/>
    <property type="match status" value="1"/>
</dbReference>
<name>A0A4Q2R7N1_9HYPH</name>
<dbReference type="InterPro" id="IPR000014">
    <property type="entry name" value="PAS"/>
</dbReference>
<dbReference type="SMART" id="SM00267">
    <property type="entry name" value="GGDEF"/>
    <property type="match status" value="1"/>
</dbReference>
<dbReference type="InterPro" id="IPR035919">
    <property type="entry name" value="EAL_sf"/>
</dbReference>
<dbReference type="Proteomes" id="UP000289411">
    <property type="component" value="Unassembled WGS sequence"/>
</dbReference>
<dbReference type="PIRSF" id="PIRSF005925">
    <property type="entry name" value="Dos"/>
    <property type="match status" value="1"/>
</dbReference>
<reference evidence="4 5" key="1">
    <citation type="submission" date="2018-09" db="EMBL/GenBank/DDBJ databases">
        <authorList>
            <person name="Grouzdev D.S."/>
            <person name="Krutkina M.S."/>
        </authorList>
    </citation>
    <scope>NUCLEOTIDE SEQUENCE [LARGE SCALE GENOMIC DNA]</scope>
    <source>
        <strain evidence="4 5">RmlP001</strain>
    </source>
</reference>
<keyword evidence="5" id="KW-1185">Reference proteome</keyword>
<dbReference type="Pfam" id="PF13185">
    <property type="entry name" value="GAF_2"/>
    <property type="match status" value="1"/>
</dbReference>
<feature type="domain" description="EAL" evidence="2">
    <location>
        <begin position="493"/>
        <end position="747"/>
    </location>
</feature>
<dbReference type="InterPro" id="IPR052155">
    <property type="entry name" value="Biofilm_reg_signaling"/>
</dbReference>
<dbReference type="AlphaFoldDB" id="A0A4Q2R7N1"/>
<dbReference type="InterPro" id="IPR000700">
    <property type="entry name" value="PAS-assoc_C"/>
</dbReference>
<dbReference type="RefSeq" id="WP_129220960.1">
    <property type="nucleotide sequence ID" value="NZ_QYBC01000018.1"/>
</dbReference>
<dbReference type="Gene3D" id="3.30.450.20">
    <property type="entry name" value="PAS domain"/>
    <property type="match status" value="1"/>
</dbReference>
<evidence type="ECO:0000313" key="4">
    <source>
        <dbReference type="EMBL" id="RYB02661.1"/>
    </source>
</evidence>
<dbReference type="SMART" id="SM00065">
    <property type="entry name" value="GAF"/>
    <property type="match status" value="1"/>
</dbReference>
<evidence type="ECO:0000259" key="3">
    <source>
        <dbReference type="PROSITE" id="PS50887"/>
    </source>
</evidence>
<dbReference type="CDD" id="cd01948">
    <property type="entry name" value="EAL"/>
    <property type="match status" value="1"/>
</dbReference>
<dbReference type="Gene3D" id="3.20.20.450">
    <property type="entry name" value="EAL domain"/>
    <property type="match status" value="1"/>
</dbReference>
<dbReference type="InterPro" id="IPR035965">
    <property type="entry name" value="PAS-like_dom_sf"/>
</dbReference>
<evidence type="ECO:0000259" key="1">
    <source>
        <dbReference type="PROSITE" id="PS50113"/>
    </source>
</evidence>